<evidence type="ECO:0000259" key="1">
    <source>
        <dbReference type="PROSITE" id="PS50006"/>
    </source>
</evidence>
<evidence type="ECO:0000313" key="3">
    <source>
        <dbReference type="EMBL" id="MBK7424208.1"/>
    </source>
</evidence>
<organism evidence="3 4">
    <name type="scientific">Candidatus Propionivibrio dominans</name>
    <dbReference type="NCBI Taxonomy" id="2954373"/>
    <lineage>
        <taxon>Bacteria</taxon>
        <taxon>Pseudomonadati</taxon>
        <taxon>Pseudomonadota</taxon>
        <taxon>Betaproteobacteria</taxon>
        <taxon>Rhodocyclales</taxon>
        <taxon>Rhodocyclaceae</taxon>
        <taxon>Propionivibrio</taxon>
    </lineage>
</organism>
<dbReference type="Pfam" id="PF00211">
    <property type="entry name" value="Guanylate_cyc"/>
    <property type="match status" value="1"/>
</dbReference>
<dbReference type="Pfam" id="PF00498">
    <property type="entry name" value="FHA"/>
    <property type="match status" value="1"/>
</dbReference>
<dbReference type="GO" id="GO:0035556">
    <property type="term" value="P:intracellular signal transduction"/>
    <property type="evidence" value="ECO:0007669"/>
    <property type="project" value="InterPro"/>
</dbReference>
<dbReference type="PROSITE" id="PS50006">
    <property type="entry name" value="FHA_DOMAIN"/>
    <property type="match status" value="1"/>
</dbReference>
<comment type="caution">
    <text evidence="3">The sequence shown here is derived from an EMBL/GenBank/DDBJ whole genome shotgun (WGS) entry which is preliminary data.</text>
</comment>
<dbReference type="InterPro" id="IPR000253">
    <property type="entry name" value="FHA_dom"/>
</dbReference>
<dbReference type="SMART" id="SM00044">
    <property type="entry name" value="CYCc"/>
    <property type="match status" value="1"/>
</dbReference>
<dbReference type="InterPro" id="IPR008984">
    <property type="entry name" value="SMAD_FHA_dom_sf"/>
</dbReference>
<dbReference type="PROSITE" id="PS50125">
    <property type="entry name" value="GUANYLATE_CYCLASE_2"/>
    <property type="match status" value="1"/>
</dbReference>
<evidence type="ECO:0000313" key="4">
    <source>
        <dbReference type="Proteomes" id="UP000886602"/>
    </source>
</evidence>
<dbReference type="InterPro" id="IPR050697">
    <property type="entry name" value="Adenylyl/Guanylyl_Cyclase_3/4"/>
</dbReference>
<gene>
    <name evidence="3" type="ORF">IPJ48_14645</name>
</gene>
<dbReference type="AlphaFoldDB" id="A0A9D7FD66"/>
<accession>A0A9D7FD66</accession>
<feature type="domain" description="FHA" evidence="1">
    <location>
        <begin position="215"/>
        <end position="259"/>
    </location>
</feature>
<dbReference type="SMART" id="SM00240">
    <property type="entry name" value="FHA"/>
    <property type="match status" value="1"/>
</dbReference>
<dbReference type="InterPro" id="IPR029787">
    <property type="entry name" value="Nucleotide_cyclase"/>
</dbReference>
<dbReference type="InterPro" id="IPR001054">
    <property type="entry name" value="A/G_cyclase"/>
</dbReference>
<dbReference type="GO" id="GO:0009190">
    <property type="term" value="P:cyclic nucleotide biosynthetic process"/>
    <property type="evidence" value="ECO:0007669"/>
    <property type="project" value="InterPro"/>
</dbReference>
<reference evidence="3" key="1">
    <citation type="submission" date="2020-10" db="EMBL/GenBank/DDBJ databases">
        <title>Connecting structure to function with the recovery of over 1000 high-quality activated sludge metagenome-assembled genomes encoding full-length rRNA genes using long-read sequencing.</title>
        <authorList>
            <person name="Singleton C.M."/>
            <person name="Petriglieri F."/>
            <person name="Kristensen J.M."/>
            <person name="Kirkegaard R.H."/>
            <person name="Michaelsen T.Y."/>
            <person name="Andersen M.H."/>
            <person name="Karst S.M."/>
            <person name="Dueholm M.S."/>
            <person name="Nielsen P.H."/>
            <person name="Albertsen M."/>
        </authorList>
    </citation>
    <scope>NUCLEOTIDE SEQUENCE</scope>
    <source>
        <strain evidence="3">EsbW_18-Q3-R4-48_MAXAC.044</strain>
    </source>
</reference>
<name>A0A9D7FD66_9RHOO</name>
<dbReference type="Proteomes" id="UP000886602">
    <property type="component" value="Unassembled WGS sequence"/>
</dbReference>
<dbReference type="GO" id="GO:0004016">
    <property type="term" value="F:adenylate cyclase activity"/>
    <property type="evidence" value="ECO:0007669"/>
    <property type="project" value="UniProtKB-ARBA"/>
</dbReference>
<dbReference type="PANTHER" id="PTHR43081">
    <property type="entry name" value="ADENYLATE CYCLASE, TERMINAL-DIFFERENTIATION SPECIFIC-RELATED"/>
    <property type="match status" value="1"/>
</dbReference>
<dbReference type="CDD" id="cd00060">
    <property type="entry name" value="FHA"/>
    <property type="match status" value="1"/>
</dbReference>
<dbReference type="Gene3D" id="3.30.70.1230">
    <property type="entry name" value="Nucleotide cyclase"/>
    <property type="match status" value="1"/>
</dbReference>
<sequence>MNDTNRPLSVLFADVSGSARLHERLVDAEALRAVDRCLKRMERAVEIFGGRIIKTVGDELMAVFDKADEAFQAAMEMQQRVADLPPVSGVKLAIRVGFAHGLVSEKAGRYAGETVNAAAQLSGLAKPGQVLTSLQAQATLSPLYKRSTHDLGSVEARGKSPGMNIFEAVEPDTSTPLAKTAEIADEPNGDNLRGSYLRLRYGGKLVTLNDKKQVIRMGRGAESDIVIHDPRASRNHARIERRGDRVVLIDNSTNGTYVTMSGKPELFLLNEEFVIHGKGLICFADSATNPGCGQCRIRAALIDP</sequence>
<evidence type="ECO:0000259" key="2">
    <source>
        <dbReference type="PROSITE" id="PS50125"/>
    </source>
</evidence>
<dbReference type="PANTHER" id="PTHR43081:SF1">
    <property type="entry name" value="ADENYLATE CYCLASE, TERMINAL-DIFFERENTIATION SPECIFIC"/>
    <property type="match status" value="1"/>
</dbReference>
<feature type="domain" description="Guanylate cyclase" evidence="2">
    <location>
        <begin position="9"/>
        <end position="122"/>
    </location>
</feature>
<dbReference type="EMBL" id="JADJNC010000025">
    <property type="protein sequence ID" value="MBK7424208.1"/>
    <property type="molecule type" value="Genomic_DNA"/>
</dbReference>
<dbReference type="SUPFAM" id="SSF49879">
    <property type="entry name" value="SMAD/FHA domain"/>
    <property type="match status" value="1"/>
</dbReference>
<proteinExistence type="predicted"/>
<dbReference type="SUPFAM" id="SSF55073">
    <property type="entry name" value="Nucleotide cyclase"/>
    <property type="match status" value="1"/>
</dbReference>
<dbReference type="CDD" id="cd07302">
    <property type="entry name" value="CHD"/>
    <property type="match status" value="1"/>
</dbReference>
<protein>
    <submittedName>
        <fullName evidence="3">FHA domain-containing protein</fullName>
    </submittedName>
</protein>
<dbReference type="Gene3D" id="2.60.200.20">
    <property type="match status" value="1"/>
</dbReference>